<accession>A0A7R9L203</accession>
<name>A0A7R9L203_9ACAR</name>
<dbReference type="GO" id="GO:0008194">
    <property type="term" value="F:UDP-glycosyltransferase activity"/>
    <property type="evidence" value="ECO:0007669"/>
    <property type="project" value="InterPro"/>
</dbReference>
<evidence type="ECO:0000313" key="3">
    <source>
        <dbReference type="Proteomes" id="UP000759131"/>
    </source>
</evidence>
<dbReference type="InterPro" id="IPR050426">
    <property type="entry name" value="Glycosyltransferase_28"/>
</dbReference>
<keyword evidence="3" id="KW-1185">Reference proteome</keyword>
<dbReference type="Pfam" id="PF00201">
    <property type="entry name" value="UDPGT"/>
    <property type="match status" value="1"/>
</dbReference>
<dbReference type="EMBL" id="CAJPIZ010013071">
    <property type="protein sequence ID" value="CAG2114056.1"/>
    <property type="molecule type" value="Genomic_DNA"/>
</dbReference>
<keyword evidence="1" id="KW-0808">Transferase</keyword>
<sequence length="438" mass="49074">MPKKSLKALFIPVDGIGHVNACIGIAEQLITAGHRVSFLMNTQWEGKLRHYGIDEILYPPLQGRQAGSNAALDGANMLRSFGIIGSAGPLDTMVAWVTNLVPHCIRESRLMDPFVDKAIADLQPDVIFIDQVVAMASVERSGIPWVWVSSYNPLFQLYDERTPPPGSGLAANGDRKEWAHFRHTVNDAIKDIWREFNDYFVSNGLPALDYGQYVRQPTHLHIYPLPVELDYTDLRPVPDRCLQLDNLMRKDVHATFTIPKQLSNKPGKLIYVGLGSLVLSDLENTKRLMALLAKSTHRFIVSKGPHHDKYELPGANMWGERYVPQIQVLPLVDLVVTHGGNNTVTETLYYGKPMVVLPVFADQFDNAQRLHELGYGLRLDTYRCSEAELLGAIDKLLNNNELNAKLAKIATRIQSDNKISKIPGLIEQLCNGDTNRHE</sequence>
<dbReference type="EMBL" id="OC867646">
    <property type="protein sequence ID" value="CAD7633626.1"/>
    <property type="molecule type" value="Genomic_DNA"/>
</dbReference>
<dbReference type="CDD" id="cd03784">
    <property type="entry name" value="GT1_Gtf-like"/>
    <property type="match status" value="1"/>
</dbReference>
<protein>
    <recommendedName>
        <fullName evidence="4">UDP-glycosyltransferase</fullName>
    </recommendedName>
</protein>
<gene>
    <name evidence="2" type="ORF">OSB1V03_LOCUS14022</name>
</gene>
<dbReference type="Proteomes" id="UP000759131">
    <property type="component" value="Unassembled WGS sequence"/>
</dbReference>
<evidence type="ECO:0000313" key="2">
    <source>
        <dbReference type="EMBL" id="CAD7633626.1"/>
    </source>
</evidence>
<evidence type="ECO:0008006" key="4">
    <source>
        <dbReference type="Google" id="ProtNLM"/>
    </source>
</evidence>
<reference evidence="2" key="1">
    <citation type="submission" date="2020-11" db="EMBL/GenBank/DDBJ databases">
        <authorList>
            <person name="Tran Van P."/>
        </authorList>
    </citation>
    <scope>NUCLEOTIDE SEQUENCE</scope>
</reference>
<dbReference type="OrthoDB" id="6509181at2759"/>
<dbReference type="InterPro" id="IPR002213">
    <property type="entry name" value="UDP_glucos_trans"/>
</dbReference>
<dbReference type="PANTHER" id="PTHR48050">
    <property type="entry name" value="STEROL 3-BETA-GLUCOSYLTRANSFERASE"/>
    <property type="match status" value="1"/>
</dbReference>
<proteinExistence type="predicted"/>
<dbReference type="Gene3D" id="3.40.50.2000">
    <property type="entry name" value="Glycogen Phosphorylase B"/>
    <property type="match status" value="2"/>
</dbReference>
<organism evidence="2">
    <name type="scientific">Medioppia subpectinata</name>
    <dbReference type="NCBI Taxonomy" id="1979941"/>
    <lineage>
        <taxon>Eukaryota</taxon>
        <taxon>Metazoa</taxon>
        <taxon>Ecdysozoa</taxon>
        <taxon>Arthropoda</taxon>
        <taxon>Chelicerata</taxon>
        <taxon>Arachnida</taxon>
        <taxon>Acari</taxon>
        <taxon>Acariformes</taxon>
        <taxon>Sarcoptiformes</taxon>
        <taxon>Oribatida</taxon>
        <taxon>Brachypylina</taxon>
        <taxon>Oppioidea</taxon>
        <taxon>Oppiidae</taxon>
        <taxon>Medioppia</taxon>
    </lineage>
</organism>
<evidence type="ECO:0000256" key="1">
    <source>
        <dbReference type="ARBA" id="ARBA00022679"/>
    </source>
</evidence>
<dbReference type="SUPFAM" id="SSF53756">
    <property type="entry name" value="UDP-Glycosyltransferase/glycogen phosphorylase"/>
    <property type="match status" value="1"/>
</dbReference>
<dbReference type="AlphaFoldDB" id="A0A7R9L203"/>
<dbReference type="PANTHER" id="PTHR48050:SF13">
    <property type="entry name" value="STEROL 3-BETA-GLUCOSYLTRANSFERASE UGT80A2"/>
    <property type="match status" value="1"/>
</dbReference>